<dbReference type="EMBL" id="CAJOBC010119585">
    <property type="protein sequence ID" value="CAF4567902.1"/>
    <property type="molecule type" value="Genomic_DNA"/>
</dbReference>
<comment type="caution">
    <text evidence="2">The sequence shown here is derived from an EMBL/GenBank/DDBJ whole genome shotgun (WGS) entry which is preliminary data.</text>
</comment>
<feature type="coiled-coil region" evidence="1">
    <location>
        <begin position="107"/>
        <end position="134"/>
    </location>
</feature>
<feature type="non-terminal residue" evidence="2">
    <location>
        <position position="1"/>
    </location>
</feature>
<keyword evidence="1" id="KW-0175">Coiled coil</keyword>
<reference evidence="2" key="1">
    <citation type="submission" date="2021-02" db="EMBL/GenBank/DDBJ databases">
        <authorList>
            <person name="Nowell W R."/>
        </authorList>
    </citation>
    <scope>NUCLEOTIDE SEQUENCE</scope>
</reference>
<accession>A0A8S2YRY4</accession>
<evidence type="ECO:0000313" key="2">
    <source>
        <dbReference type="EMBL" id="CAF4567902.1"/>
    </source>
</evidence>
<dbReference type="AlphaFoldDB" id="A0A8S2YRY4"/>
<dbReference type="Proteomes" id="UP000681722">
    <property type="component" value="Unassembled WGS sequence"/>
</dbReference>
<gene>
    <name evidence="2" type="ORF">SRO942_LOCUS47648</name>
</gene>
<proteinExistence type="predicted"/>
<organism evidence="2 3">
    <name type="scientific">Didymodactylos carnosus</name>
    <dbReference type="NCBI Taxonomy" id="1234261"/>
    <lineage>
        <taxon>Eukaryota</taxon>
        <taxon>Metazoa</taxon>
        <taxon>Spiralia</taxon>
        <taxon>Gnathifera</taxon>
        <taxon>Rotifera</taxon>
        <taxon>Eurotatoria</taxon>
        <taxon>Bdelloidea</taxon>
        <taxon>Philodinida</taxon>
        <taxon>Philodinidae</taxon>
        <taxon>Didymodactylos</taxon>
    </lineage>
</organism>
<sequence>MGKFEQQQTTVSQSAKDMESKQCKKLGEIYVVPDLPGPLQQAIIDQQTSKFSKHCSFRQVMADTVFYDLTNTFTLWYPSSKQYECIARGIINCLRIEVNDKEMNSWRETMKARFKRERKQVADINEEVKIHKEKYSRLASGRPVKKQELTLLSERDPEKKIVLQINQDEKDEELEEVTLKMKQEIEKERPDLQMVLA</sequence>
<evidence type="ECO:0000313" key="3">
    <source>
        <dbReference type="Proteomes" id="UP000681722"/>
    </source>
</evidence>
<evidence type="ECO:0000256" key="1">
    <source>
        <dbReference type="SAM" id="Coils"/>
    </source>
</evidence>
<protein>
    <submittedName>
        <fullName evidence="2">Uncharacterized protein</fullName>
    </submittedName>
</protein>
<name>A0A8S2YRY4_9BILA</name>